<proteinExistence type="inferred from homology"/>
<organism evidence="8 9">
    <name type="scientific">Lichenifustis flavocetrariae</name>
    <dbReference type="NCBI Taxonomy" id="2949735"/>
    <lineage>
        <taxon>Bacteria</taxon>
        <taxon>Pseudomonadati</taxon>
        <taxon>Pseudomonadota</taxon>
        <taxon>Alphaproteobacteria</taxon>
        <taxon>Hyphomicrobiales</taxon>
        <taxon>Lichenihabitantaceae</taxon>
        <taxon>Lichenifustis</taxon>
    </lineage>
</organism>
<dbReference type="RefSeq" id="WP_282587488.1">
    <property type="nucleotide sequence ID" value="NZ_JAMOIM010000021.1"/>
</dbReference>
<evidence type="ECO:0000256" key="4">
    <source>
        <dbReference type="ARBA" id="ARBA00023306"/>
    </source>
</evidence>
<dbReference type="InterPro" id="IPR050696">
    <property type="entry name" value="FtsA/MreB"/>
</dbReference>
<evidence type="ECO:0000256" key="6">
    <source>
        <dbReference type="PIRNR" id="PIRNR003101"/>
    </source>
</evidence>
<dbReference type="SUPFAM" id="SSF53067">
    <property type="entry name" value="Actin-like ATPase domain"/>
    <property type="match status" value="2"/>
</dbReference>
<dbReference type="NCBIfam" id="TIGR01174">
    <property type="entry name" value="ftsA"/>
    <property type="match status" value="1"/>
</dbReference>
<dbReference type="PANTHER" id="PTHR32432:SF4">
    <property type="entry name" value="CELL DIVISION PROTEIN FTSA"/>
    <property type="match status" value="1"/>
</dbReference>
<evidence type="ECO:0000259" key="7">
    <source>
        <dbReference type="SMART" id="SM00842"/>
    </source>
</evidence>
<dbReference type="AlphaFoldDB" id="A0AA41Z8A0"/>
<name>A0AA41Z8A0_9HYPH</name>
<reference evidence="8" key="1">
    <citation type="submission" date="2022-05" db="EMBL/GenBank/DDBJ databases">
        <authorList>
            <person name="Pankratov T."/>
        </authorList>
    </citation>
    <scope>NUCLEOTIDE SEQUENCE</scope>
    <source>
        <strain evidence="8">BP6-180914</strain>
    </source>
</reference>
<dbReference type="PANTHER" id="PTHR32432">
    <property type="entry name" value="CELL DIVISION PROTEIN FTSA-RELATED"/>
    <property type="match status" value="1"/>
</dbReference>
<dbReference type="Proteomes" id="UP001165667">
    <property type="component" value="Unassembled WGS sequence"/>
</dbReference>
<comment type="caution">
    <text evidence="8">The sequence shown here is derived from an EMBL/GenBank/DDBJ whole genome shotgun (WGS) entry which is preliminary data.</text>
</comment>
<dbReference type="GO" id="GO:0043093">
    <property type="term" value="P:FtsZ-dependent cytokinesis"/>
    <property type="evidence" value="ECO:0007669"/>
    <property type="project" value="UniProtKB-UniRule"/>
</dbReference>
<dbReference type="GO" id="GO:0032153">
    <property type="term" value="C:cell division site"/>
    <property type="evidence" value="ECO:0007669"/>
    <property type="project" value="UniProtKB-UniRule"/>
</dbReference>
<keyword evidence="2 5" id="KW-0132">Cell division</keyword>
<dbReference type="Gene3D" id="3.30.420.40">
    <property type="match status" value="1"/>
</dbReference>
<evidence type="ECO:0000256" key="2">
    <source>
        <dbReference type="ARBA" id="ARBA00022618"/>
    </source>
</evidence>
<protein>
    <recommendedName>
        <fullName evidence="5 6">Cell division protein FtsA</fullName>
    </recommendedName>
</protein>
<dbReference type="InterPro" id="IPR043129">
    <property type="entry name" value="ATPase_NBD"/>
</dbReference>
<evidence type="ECO:0000256" key="5">
    <source>
        <dbReference type="HAMAP-Rule" id="MF_02033"/>
    </source>
</evidence>
<dbReference type="HAMAP" id="MF_02033">
    <property type="entry name" value="FtsA"/>
    <property type="match status" value="1"/>
</dbReference>
<keyword evidence="1 5" id="KW-1003">Cell membrane</keyword>
<comment type="similarity">
    <text evidence="5 6">Belongs to the FtsA/MreB family.</text>
</comment>
<gene>
    <name evidence="5 8" type="primary">ftsA</name>
    <name evidence="8" type="ORF">M8523_24185</name>
</gene>
<evidence type="ECO:0000313" key="8">
    <source>
        <dbReference type="EMBL" id="MCW6511112.1"/>
    </source>
</evidence>
<dbReference type="GO" id="GO:0009898">
    <property type="term" value="C:cytoplasmic side of plasma membrane"/>
    <property type="evidence" value="ECO:0007669"/>
    <property type="project" value="UniProtKB-UniRule"/>
</dbReference>
<feature type="domain" description="SHS2" evidence="7">
    <location>
        <begin position="12"/>
        <end position="208"/>
    </location>
</feature>
<dbReference type="Pfam" id="PF14450">
    <property type="entry name" value="FtsA"/>
    <property type="match status" value="1"/>
</dbReference>
<evidence type="ECO:0000256" key="3">
    <source>
        <dbReference type="ARBA" id="ARBA00023136"/>
    </source>
</evidence>
<dbReference type="EMBL" id="JAMOIM010000021">
    <property type="protein sequence ID" value="MCW6511112.1"/>
    <property type="molecule type" value="Genomic_DNA"/>
</dbReference>
<sequence length="428" mass="45283">MRPISARKSTILCVLDIGSSKIVCLIARLAPMEASDMLRGRTHRCRILGIGHQRSRGIKGGAVVDMDEAEKAIRLAVDAAERMAGVEVSSVVVNATGGRLSSQHYTAKIGIGGKAVSDYDVGRVLEAASATTARQGRAVLHSLPTGFSLDRTRGIRDPKGMIGDELGADMHVLGCDAAAVRNLMLAIERCHLSIEAIVATPYAGGLSALVDDEAEIGATLIDMGGGTTSTGVFEGGNLTHVDAFAVGGNHVTLDIARGLTTRMSDAERLKTLHGTAIAATSDDREIISVTQVGDDADHSNHVPKSQLVRIVRPRIEEILELVRDRLQSAGYAMQGRRVILTGGASQLTGVAEVARRIISPHVRIGRPLGIQGLPESAKNPAFTAAVGLLIYPQFAGVEHFEPRGAVVQQATGTDGYMGRVGRWLKDNF</sequence>
<evidence type="ECO:0000256" key="1">
    <source>
        <dbReference type="ARBA" id="ARBA00022475"/>
    </source>
</evidence>
<dbReference type="Pfam" id="PF02491">
    <property type="entry name" value="SHS2_FTSA"/>
    <property type="match status" value="1"/>
</dbReference>
<comment type="subcellular location">
    <subcellularLocation>
        <location evidence="5">Cell membrane</location>
        <topology evidence="5">Peripheral membrane protein</topology>
        <orientation evidence="5">Cytoplasmic side</orientation>
    </subcellularLocation>
    <text evidence="5">Localizes to the Z ring in an FtsZ-dependent manner. Targeted to the membrane through a conserved C-terminal amphipathic helix.</text>
</comment>
<dbReference type="InterPro" id="IPR020823">
    <property type="entry name" value="Cell_div_FtsA"/>
</dbReference>
<evidence type="ECO:0000313" key="9">
    <source>
        <dbReference type="Proteomes" id="UP001165667"/>
    </source>
</evidence>
<keyword evidence="3 5" id="KW-0472">Membrane</keyword>
<comment type="subunit">
    <text evidence="5">Self-interacts. Interacts with FtsZ.</text>
</comment>
<accession>A0AA41Z8A0</accession>
<dbReference type="SMART" id="SM00842">
    <property type="entry name" value="FtsA"/>
    <property type="match status" value="1"/>
</dbReference>
<dbReference type="PIRSF" id="PIRSF003101">
    <property type="entry name" value="FtsA"/>
    <property type="match status" value="1"/>
</dbReference>
<keyword evidence="4 5" id="KW-0131">Cell cycle</keyword>
<dbReference type="InterPro" id="IPR003494">
    <property type="entry name" value="SHS2_FtsA"/>
</dbReference>
<dbReference type="CDD" id="cd24048">
    <property type="entry name" value="ASKHA_NBD_FtsA"/>
    <property type="match status" value="1"/>
</dbReference>
<comment type="function">
    <text evidence="5 6">Cell division protein that is involved in the assembly of the Z ring. May serve as a membrane anchor for the Z ring.</text>
</comment>
<keyword evidence="9" id="KW-1185">Reference proteome</keyword>